<reference evidence="2 3" key="2">
    <citation type="submission" date="2018-12" db="EMBL/GenBank/DDBJ databases">
        <title>Simiduia agarivorans gen. nov., sp. nov., a marine, agarolytic bacterium isolated from shallow coastal water from Keelung, Taiwan.</title>
        <authorList>
            <person name="Shieh W.Y."/>
        </authorList>
    </citation>
    <scope>NUCLEOTIDE SEQUENCE [LARGE SCALE GENOMIC DNA]</scope>
    <source>
        <strain evidence="2 3">GTF-13</strain>
    </source>
</reference>
<dbReference type="GO" id="GO:0005886">
    <property type="term" value="C:plasma membrane"/>
    <property type="evidence" value="ECO:0007669"/>
    <property type="project" value="TreeGrafter"/>
</dbReference>
<feature type="transmembrane region" description="Helical" evidence="1">
    <location>
        <begin position="433"/>
        <end position="452"/>
    </location>
</feature>
<gene>
    <name evidence="2" type="ORF">D0544_11550</name>
</gene>
<keyword evidence="1" id="KW-1133">Transmembrane helix</keyword>
<feature type="transmembrane region" description="Helical" evidence="1">
    <location>
        <begin position="527"/>
        <end position="547"/>
    </location>
</feature>
<evidence type="ECO:0000256" key="1">
    <source>
        <dbReference type="SAM" id="Phobius"/>
    </source>
</evidence>
<feature type="transmembrane region" description="Helical" evidence="1">
    <location>
        <begin position="960"/>
        <end position="981"/>
    </location>
</feature>
<sequence length="1016" mass="112163">MNIAEYSIVNKVVSWLVVLILVGGGLGAYEQMGKLEDPEYTIKEAKIFTRYPGANAKQVNDEVTYHIEDAVQQMGQLKRIKMSISRAGISEVSVEFQDKYRKDDFPQIYDELRRKIGDMQHKLPPGAQPSLVYDEFGDVYGIYYGLTGEGYTYRELKDYADLLKKELVLVHGVRKVVIGGYIDEVVYIELARNRMAELGISPQTIIGVLESQNVVADAGRIRVNNDYIRVEPTGESQSVKEIGDILISSDDRRLTYLKDIATVRRGYQEVPSKLSYINGKPGLTIGISMISGVNVVEVGRNLGKRGQEMMELAPVGMEFTPIYDQAQEVENSVNGFVISVGQALVIVIVVLLFFMGVRVGLIIGAVLLITVCGTLWFMDMKAIELQRISLGALIIALGMLVDNAIVVAEGMLVRIRGGMDPVKAGNEVVSQTIWPLLGGTVIGILAFSAIGLSQDSTGEFINSLFWVILISLLLSWFTAITTTPMLCAWLIKPDPKDSGSEEQADAYSGAGFRIYRSLLASAIRMRFVTLAVVVALFAGSIAGFGFVRQAFFPDSNTPLFFVDLWEVEGTDIRHTRDDLLLIDEFIRAQEGVVTTSAFVGGGADRFTLVYNPESATTAYGQIIVEMESREQIAAMKTKIEAFMEQTLPNTEPKVKNLRIGPGRDSKIEARFSGPDYEVLRELSEKAQAIFRADPEAKDIRDDWRQPVKLIKPVFNESVARQLGINRQDLARALKQGFEGTQVGIYRDGIRLLPMILWPPADEREDVSSVQDLQVWSPVLNTSVPVGQVVSEWKTVWENAIIRNRDRRATIIASTNPKSDLATPLFERVKPQVEAIELPPGYLLEWGGEYEDTKNAQDALFGALPGGFLMMIIVTILLFGKIRQPLIIWLTVPLATIGITAGLLISNGAFDFMALLGALSLVGLLIKNAIVLIEEIDLQIGEGKEPFTGILDASVARMRPVMMAASTTILGMIPLLPDVFFVNMALTVMFGLGFATVLTLVVIPVLYAVFFKVPNPR</sequence>
<dbReference type="PANTHER" id="PTHR32063:SF18">
    <property type="entry name" value="CATION EFFLUX SYSTEM PROTEIN"/>
    <property type="match status" value="1"/>
</dbReference>
<keyword evidence="1" id="KW-0472">Membrane</keyword>
<dbReference type="GO" id="GO:0042910">
    <property type="term" value="F:xenobiotic transmembrane transporter activity"/>
    <property type="evidence" value="ECO:0007669"/>
    <property type="project" value="TreeGrafter"/>
</dbReference>
<dbReference type="AlphaFoldDB" id="A0A3P3VL79"/>
<dbReference type="SUPFAM" id="SSF82714">
    <property type="entry name" value="Multidrug efflux transporter AcrB TolC docking domain, DN and DC subdomains"/>
    <property type="match status" value="2"/>
</dbReference>
<feature type="transmembrane region" description="Helical" evidence="1">
    <location>
        <begin position="858"/>
        <end position="878"/>
    </location>
</feature>
<evidence type="ECO:0000313" key="2">
    <source>
        <dbReference type="EMBL" id="RRJ83485.1"/>
    </source>
</evidence>
<dbReference type="Gene3D" id="3.30.70.1430">
    <property type="entry name" value="Multidrug efflux transporter AcrB pore domain"/>
    <property type="match status" value="2"/>
</dbReference>
<reference evidence="2 3" key="1">
    <citation type="submission" date="2018-08" db="EMBL/GenBank/DDBJ databases">
        <authorList>
            <person name="Khan S.A."/>
        </authorList>
    </citation>
    <scope>NUCLEOTIDE SEQUENCE [LARGE SCALE GENOMIC DNA]</scope>
    <source>
        <strain evidence="2 3">GTF-13</strain>
    </source>
</reference>
<dbReference type="Proteomes" id="UP000280792">
    <property type="component" value="Unassembled WGS sequence"/>
</dbReference>
<name>A0A3P3VL79_9GAMM</name>
<evidence type="ECO:0000313" key="3">
    <source>
        <dbReference type="Proteomes" id="UP000280792"/>
    </source>
</evidence>
<protein>
    <submittedName>
        <fullName evidence="2">Efflux RND transporter permease subunit</fullName>
    </submittedName>
</protein>
<dbReference type="Gene3D" id="1.20.1640.10">
    <property type="entry name" value="Multidrug efflux transporter AcrB transmembrane domain"/>
    <property type="match status" value="2"/>
</dbReference>
<dbReference type="PANTHER" id="PTHR32063">
    <property type="match status" value="1"/>
</dbReference>
<feature type="transmembrane region" description="Helical" evidence="1">
    <location>
        <begin position="390"/>
        <end position="412"/>
    </location>
</feature>
<feature type="transmembrane region" description="Helical" evidence="1">
    <location>
        <begin position="335"/>
        <end position="354"/>
    </location>
</feature>
<keyword evidence="1" id="KW-0812">Transmembrane</keyword>
<feature type="transmembrane region" description="Helical" evidence="1">
    <location>
        <begin position="885"/>
        <end position="905"/>
    </location>
</feature>
<dbReference type="Gene3D" id="3.30.2090.10">
    <property type="entry name" value="Multidrug efflux transporter AcrB TolC docking domain, DN and DC subdomains"/>
    <property type="match status" value="2"/>
</dbReference>
<feature type="transmembrane region" description="Helical" evidence="1">
    <location>
        <begin position="361"/>
        <end position="378"/>
    </location>
</feature>
<comment type="caution">
    <text evidence="2">The sequence shown here is derived from an EMBL/GenBank/DDBJ whole genome shotgun (WGS) entry which is preliminary data.</text>
</comment>
<dbReference type="SUPFAM" id="SSF82866">
    <property type="entry name" value="Multidrug efflux transporter AcrB transmembrane domain"/>
    <property type="match status" value="2"/>
</dbReference>
<dbReference type="Gene3D" id="3.30.70.1440">
    <property type="entry name" value="Multidrug efflux transporter AcrB pore domain"/>
    <property type="match status" value="1"/>
</dbReference>
<feature type="transmembrane region" description="Helical" evidence="1">
    <location>
        <begin position="911"/>
        <end position="932"/>
    </location>
</feature>
<feature type="transmembrane region" description="Helical" evidence="1">
    <location>
        <begin position="987"/>
        <end position="1010"/>
    </location>
</feature>
<feature type="transmembrane region" description="Helical" evidence="1">
    <location>
        <begin position="12"/>
        <end position="29"/>
    </location>
</feature>
<dbReference type="EMBL" id="QWEZ01000002">
    <property type="protein sequence ID" value="RRJ83485.1"/>
    <property type="molecule type" value="Genomic_DNA"/>
</dbReference>
<dbReference type="InterPro" id="IPR001036">
    <property type="entry name" value="Acrflvin-R"/>
</dbReference>
<organism evidence="2 3">
    <name type="scientific">Aestuariirhabdus litorea</name>
    <dbReference type="NCBI Taxonomy" id="2528527"/>
    <lineage>
        <taxon>Bacteria</taxon>
        <taxon>Pseudomonadati</taxon>
        <taxon>Pseudomonadota</taxon>
        <taxon>Gammaproteobacteria</taxon>
        <taxon>Oceanospirillales</taxon>
        <taxon>Aestuariirhabdaceae</taxon>
        <taxon>Aestuariirhabdus</taxon>
    </lineage>
</organism>
<dbReference type="Pfam" id="PF00873">
    <property type="entry name" value="ACR_tran"/>
    <property type="match status" value="1"/>
</dbReference>
<dbReference type="Gene3D" id="3.30.70.1320">
    <property type="entry name" value="Multidrug efflux transporter AcrB pore domain like"/>
    <property type="match status" value="1"/>
</dbReference>
<dbReference type="SUPFAM" id="SSF82693">
    <property type="entry name" value="Multidrug efflux transporter AcrB pore domain, PN1, PN2, PC1 and PC2 subdomains"/>
    <property type="match status" value="2"/>
</dbReference>
<accession>A0A3P3VL79</accession>
<feature type="transmembrane region" description="Helical" evidence="1">
    <location>
        <begin position="464"/>
        <end position="491"/>
    </location>
</feature>
<dbReference type="InterPro" id="IPR027463">
    <property type="entry name" value="AcrB_DN_DC_subdom"/>
</dbReference>
<proteinExistence type="predicted"/>
<keyword evidence="3" id="KW-1185">Reference proteome</keyword>
<dbReference type="PRINTS" id="PR00702">
    <property type="entry name" value="ACRIFLAVINRP"/>
</dbReference>